<protein>
    <submittedName>
        <fullName evidence="1">Uncharacterized protein</fullName>
    </submittedName>
</protein>
<comment type="caution">
    <text evidence="1">The sequence shown here is derived from an EMBL/GenBank/DDBJ whole genome shotgun (WGS) entry which is preliminary data.</text>
</comment>
<proteinExistence type="predicted"/>
<evidence type="ECO:0000313" key="1">
    <source>
        <dbReference type="EMBL" id="KAG0701624.1"/>
    </source>
</evidence>
<dbReference type="EMBL" id="JACEEZ010025360">
    <property type="protein sequence ID" value="KAG0701624.1"/>
    <property type="molecule type" value="Genomic_DNA"/>
</dbReference>
<dbReference type="AlphaFoldDB" id="A0A8J4XPA4"/>
<reference evidence="1" key="1">
    <citation type="submission" date="2020-07" db="EMBL/GenBank/DDBJ databases">
        <title>The High-quality genome of the commercially important snow crab, Chionoecetes opilio.</title>
        <authorList>
            <person name="Jeong J.-H."/>
            <person name="Ryu S."/>
        </authorList>
    </citation>
    <scope>NUCLEOTIDE SEQUENCE</scope>
    <source>
        <strain evidence="1">MADBK_172401_WGS</strain>
        <tissue evidence="1">Digestive gland</tissue>
    </source>
</reference>
<accession>A0A8J4XPA4</accession>
<evidence type="ECO:0000313" key="2">
    <source>
        <dbReference type="Proteomes" id="UP000770661"/>
    </source>
</evidence>
<organism evidence="1 2">
    <name type="scientific">Chionoecetes opilio</name>
    <name type="common">Atlantic snow crab</name>
    <name type="synonym">Cancer opilio</name>
    <dbReference type="NCBI Taxonomy" id="41210"/>
    <lineage>
        <taxon>Eukaryota</taxon>
        <taxon>Metazoa</taxon>
        <taxon>Ecdysozoa</taxon>
        <taxon>Arthropoda</taxon>
        <taxon>Crustacea</taxon>
        <taxon>Multicrustacea</taxon>
        <taxon>Malacostraca</taxon>
        <taxon>Eumalacostraca</taxon>
        <taxon>Eucarida</taxon>
        <taxon>Decapoda</taxon>
        <taxon>Pleocyemata</taxon>
        <taxon>Brachyura</taxon>
        <taxon>Eubrachyura</taxon>
        <taxon>Majoidea</taxon>
        <taxon>Majidae</taxon>
        <taxon>Chionoecetes</taxon>
    </lineage>
</organism>
<name>A0A8J4XPA4_CHIOP</name>
<sequence>MVTKNATRRIPPPPTPLLISSWFMKSMILHGVDGLGHPSGHVERQYLESRVGVMVDRAKQVKRACRNAPPSGNRFPQVIWDQVHGVVWCPNYKFSRGSACAVIL</sequence>
<dbReference type="Proteomes" id="UP000770661">
    <property type="component" value="Unassembled WGS sequence"/>
</dbReference>
<gene>
    <name evidence="1" type="ORF">GWK47_002917</name>
</gene>
<keyword evidence="2" id="KW-1185">Reference proteome</keyword>